<keyword evidence="1" id="KW-0175">Coiled coil</keyword>
<dbReference type="EMBL" id="SHME01000004">
    <property type="protein sequence ID" value="TAA18697.1"/>
    <property type="molecule type" value="Genomic_DNA"/>
</dbReference>
<reference evidence="2 3" key="1">
    <citation type="submission" date="2019-02" db="EMBL/GenBank/DDBJ databases">
        <title>WGS of Pseudoxanthomonas species novum from clinical isolates.</title>
        <authorList>
            <person name="Bernier A.-M."/>
            <person name="Bernard K."/>
            <person name="Vachon A."/>
        </authorList>
    </citation>
    <scope>NUCLEOTIDE SEQUENCE [LARGE SCALE GENOMIC DNA]</scope>
    <source>
        <strain evidence="3">NML 170316</strain>
    </source>
</reference>
<gene>
    <name evidence="2" type="ORF">EA658_16555</name>
</gene>
<protein>
    <submittedName>
        <fullName evidence="2">Uncharacterized protein</fullName>
    </submittedName>
</protein>
<dbReference type="Proteomes" id="UP000293089">
    <property type="component" value="Unassembled WGS sequence"/>
</dbReference>
<keyword evidence="3" id="KW-1185">Reference proteome</keyword>
<sequence>MSQATNGDDSFRARAIRWVSAIIRTRAMLTRIADRLAERLADFQRERRIASLRRDAEQAICAGHKNLAHAYWALMRQEIAARSPNQIDRMERAKGLQP</sequence>
<evidence type="ECO:0000313" key="2">
    <source>
        <dbReference type="EMBL" id="TAA18697.1"/>
    </source>
</evidence>
<proteinExistence type="predicted"/>
<organism evidence="2 3">
    <name type="scientific">Pseudoxanthomonas winnipegensis</name>
    <dbReference type="NCBI Taxonomy" id="2480810"/>
    <lineage>
        <taxon>Bacteria</taxon>
        <taxon>Pseudomonadati</taxon>
        <taxon>Pseudomonadota</taxon>
        <taxon>Gammaproteobacteria</taxon>
        <taxon>Lysobacterales</taxon>
        <taxon>Lysobacteraceae</taxon>
        <taxon>Pseudoxanthomonas</taxon>
    </lineage>
</organism>
<feature type="coiled-coil region" evidence="1">
    <location>
        <begin position="26"/>
        <end position="53"/>
    </location>
</feature>
<evidence type="ECO:0000313" key="3">
    <source>
        <dbReference type="Proteomes" id="UP000293089"/>
    </source>
</evidence>
<name>A0ABY1WCG3_9GAMM</name>
<accession>A0ABY1WCG3</accession>
<evidence type="ECO:0000256" key="1">
    <source>
        <dbReference type="SAM" id="Coils"/>
    </source>
</evidence>
<comment type="caution">
    <text evidence="2">The sequence shown here is derived from an EMBL/GenBank/DDBJ whole genome shotgun (WGS) entry which is preliminary data.</text>
</comment>
<dbReference type="RefSeq" id="WP_130529737.1">
    <property type="nucleotide sequence ID" value="NZ_SHMD01000002.1"/>
</dbReference>